<evidence type="ECO:0000313" key="3">
    <source>
        <dbReference type="Proteomes" id="UP000250085"/>
    </source>
</evidence>
<evidence type="ECO:0000313" key="2">
    <source>
        <dbReference type="EMBL" id="ASJ15508.1"/>
    </source>
</evidence>
<dbReference type="EMBL" id="CP015106">
    <property type="protein sequence ID" value="ASJ15508.1"/>
    <property type="molecule type" value="Genomic_DNA"/>
</dbReference>
<keyword evidence="1" id="KW-1133">Transmembrane helix</keyword>
<dbReference type="KEGG" id="trl:A3L10_03530"/>
<evidence type="ECO:0000256" key="1">
    <source>
        <dbReference type="SAM" id="Phobius"/>
    </source>
</evidence>
<protein>
    <submittedName>
        <fullName evidence="2">Uncharacterized protein</fullName>
    </submittedName>
</protein>
<accession>A0A2Z2N0D2</accession>
<dbReference type="AlphaFoldDB" id="A0A2Z2N0D2"/>
<feature type="transmembrane region" description="Helical" evidence="1">
    <location>
        <begin position="271"/>
        <end position="287"/>
    </location>
</feature>
<sequence>MEVLRCERCGAPLETTPEDIIVVCPYCGYPNSYDKIFTEKNVFFVESLPKKEILRLFWERVRRDKDYLGLRGKIEIAKVEGFYVPIWFGKVKGNGYVRYVDKIKEGNKTKRVVRSRNFEEKSIVCVPARRSVYDVAVEELARKMERRAYIASGEISRALSRIMEPRPISELTPEKWEELEPDFLNTDFGREQAKAALLDRASDRAKEVHVPKDKEMRAFWFSGEVEDFALVFYPLWKVYYDIEGGTYFIAYDGHKGKEVLALEPVRVWRKVAYALAALVGVGVAAFFTTPYGNVEYWDLVAHARQGALLALIIPALLAYFGFGLAKGYGRKMARDVRVER</sequence>
<keyword evidence="1" id="KW-0472">Membrane</keyword>
<gene>
    <name evidence="2" type="ORF">A3L10_03530</name>
</gene>
<reference evidence="2 3" key="1">
    <citation type="submission" date="2016-04" db="EMBL/GenBank/DDBJ databases">
        <title>Complete genome sequence of Thermococcus radiotolerans type strain EJ2.</title>
        <authorList>
            <person name="Oger P.M."/>
        </authorList>
    </citation>
    <scope>NUCLEOTIDE SEQUENCE [LARGE SCALE GENOMIC DNA]</scope>
    <source>
        <strain evidence="2 3">EJ2</strain>
    </source>
</reference>
<keyword evidence="1" id="KW-0812">Transmembrane</keyword>
<keyword evidence="3" id="KW-1185">Reference proteome</keyword>
<dbReference type="Proteomes" id="UP000250085">
    <property type="component" value="Chromosome"/>
</dbReference>
<proteinExistence type="predicted"/>
<name>A0A2Z2N0D2_9EURY</name>
<organism evidence="2 3">
    <name type="scientific">Thermococcus radiotolerans</name>
    <dbReference type="NCBI Taxonomy" id="187880"/>
    <lineage>
        <taxon>Archaea</taxon>
        <taxon>Methanobacteriati</taxon>
        <taxon>Methanobacteriota</taxon>
        <taxon>Thermococci</taxon>
        <taxon>Thermococcales</taxon>
        <taxon>Thermococcaceae</taxon>
        <taxon>Thermococcus</taxon>
    </lineage>
</organism>
<feature type="transmembrane region" description="Helical" evidence="1">
    <location>
        <begin position="307"/>
        <end position="325"/>
    </location>
</feature>
<dbReference type="OrthoDB" id="88835at2157"/>